<organism evidence="1">
    <name type="scientific">Capitella teleta</name>
    <name type="common">Polychaete worm</name>
    <dbReference type="NCBI Taxonomy" id="283909"/>
    <lineage>
        <taxon>Eukaryota</taxon>
        <taxon>Metazoa</taxon>
        <taxon>Spiralia</taxon>
        <taxon>Lophotrochozoa</taxon>
        <taxon>Annelida</taxon>
        <taxon>Polychaeta</taxon>
        <taxon>Sedentaria</taxon>
        <taxon>Scolecida</taxon>
        <taxon>Capitellidae</taxon>
        <taxon>Capitella</taxon>
    </lineage>
</organism>
<keyword evidence="3" id="KW-1185">Reference proteome</keyword>
<sequence length="114" mass="12714">MDKLQIPVAIERMEHQSKSSAVPLVRTVIGTSYFPEGTCANSVCLHITDKMAGMDAKGRGIWVLQVRVPPEERHLYKDLEDGMYATVRDSKHGLREGQKYVALNYTGGPDIIIL</sequence>
<evidence type="ECO:0000313" key="1">
    <source>
        <dbReference type="EMBL" id="ELU18589.1"/>
    </source>
</evidence>
<dbReference type="EnsemblMetazoa" id="CapteT214273">
    <property type="protein sequence ID" value="CapteP214273"/>
    <property type="gene ID" value="CapteG214273"/>
</dbReference>
<dbReference type="OMA" id="ACVYITE"/>
<reference evidence="1 3" key="2">
    <citation type="journal article" date="2013" name="Nature">
        <title>Insights into bilaterian evolution from three spiralian genomes.</title>
        <authorList>
            <person name="Simakov O."/>
            <person name="Marletaz F."/>
            <person name="Cho S.J."/>
            <person name="Edsinger-Gonzales E."/>
            <person name="Havlak P."/>
            <person name="Hellsten U."/>
            <person name="Kuo D.H."/>
            <person name="Larsson T."/>
            <person name="Lv J."/>
            <person name="Arendt D."/>
            <person name="Savage R."/>
            <person name="Osoegawa K."/>
            <person name="de Jong P."/>
            <person name="Grimwood J."/>
            <person name="Chapman J.A."/>
            <person name="Shapiro H."/>
            <person name="Aerts A."/>
            <person name="Otillar R.P."/>
            <person name="Terry A.Y."/>
            <person name="Boore J.L."/>
            <person name="Grigoriev I.V."/>
            <person name="Lindberg D.R."/>
            <person name="Seaver E.C."/>
            <person name="Weisblat D.A."/>
            <person name="Putnam N.H."/>
            <person name="Rokhsar D.S."/>
        </authorList>
    </citation>
    <scope>NUCLEOTIDE SEQUENCE</scope>
    <source>
        <strain evidence="1 3">I ESC-2004</strain>
    </source>
</reference>
<dbReference type="EMBL" id="AMQN01016199">
    <property type="status" value="NOT_ANNOTATED_CDS"/>
    <property type="molecule type" value="Genomic_DNA"/>
</dbReference>
<dbReference type="Proteomes" id="UP000014760">
    <property type="component" value="Unassembled WGS sequence"/>
</dbReference>
<reference evidence="2" key="3">
    <citation type="submission" date="2015-06" db="UniProtKB">
        <authorList>
            <consortium name="EnsemblMetazoa"/>
        </authorList>
    </citation>
    <scope>IDENTIFICATION</scope>
</reference>
<reference evidence="3" key="1">
    <citation type="submission" date="2012-12" db="EMBL/GenBank/DDBJ databases">
        <authorList>
            <person name="Hellsten U."/>
            <person name="Grimwood J."/>
            <person name="Chapman J.A."/>
            <person name="Shapiro H."/>
            <person name="Aerts A."/>
            <person name="Otillar R.P."/>
            <person name="Terry A.Y."/>
            <person name="Boore J.L."/>
            <person name="Simakov O."/>
            <person name="Marletaz F."/>
            <person name="Cho S.-J."/>
            <person name="Edsinger-Gonzales E."/>
            <person name="Havlak P."/>
            <person name="Kuo D.-H."/>
            <person name="Larsson T."/>
            <person name="Lv J."/>
            <person name="Arendt D."/>
            <person name="Savage R."/>
            <person name="Osoegawa K."/>
            <person name="de Jong P."/>
            <person name="Lindberg D.R."/>
            <person name="Seaver E.C."/>
            <person name="Weisblat D.A."/>
            <person name="Putnam N.H."/>
            <person name="Grigoriev I.V."/>
            <person name="Rokhsar D.S."/>
        </authorList>
    </citation>
    <scope>NUCLEOTIDE SEQUENCE</scope>
    <source>
        <strain evidence="3">I ESC-2004</strain>
    </source>
</reference>
<dbReference type="EMBL" id="KB291824">
    <property type="protein sequence ID" value="ELU18589.1"/>
    <property type="molecule type" value="Genomic_DNA"/>
</dbReference>
<dbReference type="HOGENOM" id="CLU_2186796_0_0_1"/>
<proteinExistence type="predicted"/>
<protein>
    <submittedName>
        <fullName evidence="1 2">Uncharacterized protein</fullName>
    </submittedName>
</protein>
<gene>
    <name evidence="1" type="ORF">CAPTEDRAFT_214273</name>
</gene>
<evidence type="ECO:0000313" key="2">
    <source>
        <dbReference type="EnsemblMetazoa" id="CapteP214273"/>
    </source>
</evidence>
<name>R7VIY1_CAPTE</name>
<evidence type="ECO:0000313" key="3">
    <source>
        <dbReference type="Proteomes" id="UP000014760"/>
    </source>
</evidence>
<dbReference type="AlphaFoldDB" id="R7VIY1"/>
<accession>R7VIY1</accession>